<dbReference type="Pfam" id="PF09922">
    <property type="entry name" value="LiaF-like_C"/>
    <property type="match status" value="1"/>
</dbReference>
<name>A0A0W8E940_9ZZZZ</name>
<dbReference type="PANTHER" id="PTHR40763:SF5">
    <property type="entry name" value="MEMBRANE PROTEIN"/>
    <property type="match status" value="1"/>
</dbReference>
<feature type="domain" description="LiaF transmembrane" evidence="3">
    <location>
        <begin position="10"/>
        <end position="112"/>
    </location>
</feature>
<gene>
    <name evidence="4" type="ORF">ASZ90_017441</name>
</gene>
<reference evidence="4" key="1">
    <citation type="journal article" date="2015" name="Proc. Natl. Acad. Sci. U.S.A.">
        <title>Networks of energetic and metabolic interactions define dynamics in microbial communities.</title>
        <authorList>
            <person name="Embree M."/>
            <person name="Liu J.K."/>
            <person name="Al-Bassam M.M."/>
            <person name="Zengler K."/>
        </authorList>
    </citation>
    <scope>NUCLEOTIDE SEQUENCE</scope>
</reference>
<proteinExistence type="predicted"/>
<dbReference type="Pfam" id="PF22570">
    <property type="entry name" value="LiaF-TM"/>
    <property type="match status" value="1"/>
</dbReference>
<feature type="transmembrane region" description="Helical" evidence="1">
    <location>
        <begin position="35"/>
        <end position="53"/>
    </location>
</feature>
<feature type="transmembrane region" description="Helical" evidence="1">
    <location>
        <begin position="60"/>
        <end position="78"/>
    </location>
</feature>
<dbReference type="AlphaFoldDB" id="A0A0W8E940"/>
<evidence type="ECO:0000313" key="4">
    <source>
        <dbReference type="EMBL" id="KUG05120.1"/>
    </source>
</evidence>
<feature type="transmembrane region" description="Helical" evidence="1">
    <location>
        <begin position="9"/>
        <end position="29"/>
    </location>
</feature>
<dbReference type="EMBL" id="LNQE01001829">
    <property type="protein sequence ID" value="KUG05120.1"/>
    <property type="molecule type" value="Genomic_DNA"/>
</dbReference>
<sequence>MAHNLKTSNILGILIIGLGIILLLNAFGITQISIAYLWGLFWPSILILAGINYMIGYQRITGILIGLILTGLGAAYLGRNLGLYSVDFSLLWKTVLAALLIIWGISMLLGEKGISKTNLAIMGGVEKKGSPWELKSSDYLALMGGVELDLRDAIISDKEVDLNLLAIMGGINIVLPADTSVKWSGTSFLGGVNVMGKGSGGIFGSSQGSIQTEANERFKLNLRMNTIMGGIEVKK</sequence>
<accession>A0A0W8E940</accession>
<evidence type="ECO:0000256" key="1">
    <source>
        <dbReference type="SAM" id="Phobius"/>
    </source>
</evidence>
<evidence type="ECO:0000259" key="3">
    <source>
        <dbReference type="Pfam" id="PF22570"/>
    </source>
</evidence>
<comment type="caution">
    <text evidence="4">The sequence shown here is derived from an EMBL/GenBank/DDBJ whole genome shotgun (WGS) entry which is preliminary data.</text>
</comment>
<evidence type="ECO:0008006" key="5">
    <source>
        <dbReference type="Google" id="ProtNLM"/>
    </source>
</evidence>
<protein>
    <recommendedName>
        <fullName evidence="5">Cell wall-active antibiotics response LiaF-like C-terminal domain-containing protein</fullName>
    </recommendedName>
</protein>
<feature type="transmembrane region" description="Helical" evidence="1">
    <location>
        <begin position="90"/>
        <end position="109"/>
    </location>
</feature>
<feature type="domain" description="Cell wall-active antibiotics response LiaF-like C-terminal" evidence="2">
    <location>
        <begin position="122"/>
        <end position="233"/>
    </location>
</feature>
<organism evidence="4">
    <name type="scientific">hydrocarbon metagenome</name>
    <dbReference type="NCBI Taxonomy" id="938273"/>
    <lineage>
        <taxon>unclassified sequences</taxon>
        <taxon>metagenomes</taxon>
        <taxon>ecological metagenomes</taxon>
    </lineage>
</organism>
<dbReference type="InterPro" id="IPR024425">
    <property type="entry name" value="LiaF-like_C"/>
</dbReference>
<keyword evidence="1" id="KW-1133">Transmembrane helix</keyword>
<keyword evidence="1" id="KW-0472">Membrane</keyword>
<evidence type="ECO:0000259" key="2">
    <source>
        <dbReference type="Pfam" id="PF09922"/>
    </source>
</evidence>
<dbReference type="InterPro" id="IPR054331">
    <property type="entry name" value="LiaF_TM"/>
</dbReference>
<dbReference type="PANTHER" id="PTHR40763">
    <property type="entry name" value="MEMBRANE PROTEIN-RELATED"/>
    <property type="match status" value="1"/>
</dbReference>
<keyword evidence="1" id="KW-0812">Transmembrane</keyword>